<protein>
    <submittedName>
        <fullName evidence="1">Uncharacterized protein</fullName>
    </submittedName>
</protein>
<dbReference type="EMBL" id="CM056743">
    <property type="protein sequence ID" value="KAJ8672479.1"/>
    <property type="molecule type" value="Genomic_DNA"/>
</dbReference>
<comment type="caution">
    <text evidence="1">The sequence shown here is derived from an EMBL/GenBank/DDBJ whole genome shotgun (WGS) entry which is preliminary data.</text>
</comment>
<organism evidence="1 2">
    <name type="scientific">Eretmocerus hayati</name>
    <dbReference type="NCBI Taxonomy" id="131215"/>
    <lineage>
        <taxon>Eukaryota</taxon>
        <taxon>Metazoa</taxon>
        <taxon>Ecdysozoa</taxon>
        <taxon>Arthropoda</taxon>
        <taxon>Hexapoda</taxon>
        <taxon>Insecta</taxon>
        <taxon>Pterygota</taxon>
        <taxon>Neoptera</taxon>
        <taxon>Endopterygota</taxon>
        <taxon>Hymenoptera</taxon>
        <taxon>Apocrita</taxon>
        <taxon>Proctotrupomorpha</taxon>
        <taxon>Chalcidoidea</taxon>
        <taxon>Aphelinidae</taxon>
        <taxon>Aphelininae</taxon>
        <taxon>Eretmocerus</taxon>
    </lineage>
</organism>
<reference evidence="1" key="1">
    <citation type="submission" date="2023-04" db="EMBL/GenBank/DDBJ databases">
        <title>A chromosome-level genome assembly of the parasitoid wasp Eretmocerus hayati.</title>
        <authorList>
            <person name="Zhong Y."/>
            <person name="Liu S."/>
            <person name="Liu Y."/>
        </authorList>
    </citation>
    <scope>NUCLEOTIDE SEQUENCE</scope>
    <source>
        <strain evidence="1">ZJU_SS_LIU_2023</strain>
    </source>
</reference>
<name>A0ACC2NN07_9HYME</name>
<accession>A0ACC2NN07</accession>
<proteinExistence type="predicted"/>
<gene>
    <name evidence="1" type="ORF">QAD02_003738</name>
</gene>
<sequence length="318" mass="36519">MKIWKLTRNVLQFLQILELMTDQEFYQVFHSERAEAPAHEFVKLNSPSTTQLKRKSSSENRVLSFTAFGHFYDLLLKPRDGVLIGKDTPVWHVQTNPLNSSQPEYTRLPDVMNNLNGIYQDTENMISLIENKFETSGESYYDGMIAPDLAISPIPRRLVQMMSNSTNANTMEDHVIFKISADNVTIDYEPSDNVLADKRSNQNIYRLFPLRTFYPEILVVVDLSLYSHLGYEPDLAMNYIVPFWNGVDLRYKLLETPQVKLNIAGVILAQDETALQFIFNNLDESGRIHAKEAILDAGEYFDTNAEFITKDVIVTMTK</sequence>
<keyword evidence="2" id="KW-1185">Reference proteome</keyword>
<evidence type="ECO:0000313" key="2">
    <source>
        <dbReference type="Proteomes" id="UP001239111"/>
    </source>
</evidence>
<dbReference type="Proteomes" id="UP001239111">
    <property type="component" value="Chromosome 3"/>
</dbReference>
<evidence type="ECO:0000313" key="1">
    <source>
        <dbReference type="EMBL" id="KAJ8672479.1"/>
    </source>
</evidence>